<proteinExistence type="predicted"/>
<name>A0A1I7YIL0_9BILA</name>
<accession>A0A1I7YIL0</accession>
<evidence type="ECO:0000313" key="2">
    <source>
        <dbReference type="WBParaSite" id="L893_g16670.t1"/>
    </source>
</evidence>
<keyword evidence="1" id="KW-1185">Reference proteome</keyword>
<reference evidence="2" key="1">
    <citation type="submission" date="2016-11" db="UniProtKB">
        <authorList>
            <consortium name="WormBaseParasite"/>
        </authorList>
    </citation>
    <scope>IDENTIFICATION</scope>
</reference>
<protein>
    <submittedName>
        <fullName evidence="2">Uncharacterized protein</fullName>
    </submittedName>
</protein>
<dbReference type="Proteomes" id="UP000095287">
    <property type="component" value="Unplaced"/>
</dbReference>
<organism evidence="1 2">
    <name type="scientific">Steinernema glaseri</name>
    <dbReference type="NCBI Taxonomy" id="37863"/>
    <lineage>
        <taxon>Eukaryota</taxon>
        <taxon>Metazoa</taxon>
        <taxon>Ecdysozoa</taxon>
        <taxon>Nematoda</taxon>
        <taxon>Chromadorea</taxon>
        <taxon>Rhabditida</taxon>
        <taxon>Tylenchina</taxon>
        <taxon>Panagrolaimomorpha</taxon>
        <taxon>Strongyloidoidea</taxon>
        <taxon>Steinernematidae</taxon>
        <taxon>Steinernema</taxon>
    </lineage>
</organism>
<dbReference type="AlphaFoldDB" id="A0A1I7YIL0"/>
<dbReference type="WBParaSite" id="L893_g16670.t1">
    <property type="protein sequence ID" value="L893_g16670.t1"/>
    <property type="gene ID" value="L893_g16670"/>
</dbReference>
<evidence type="ECO:0000313" key="1">
    <source>
        <dbReference type="Proteomes" id="UP000095287"/>
    </source>
</evidence>
<sequence length="95" mass="10793">MKARDDVYSCMFREGIGQSPATSLFSSESTLKSSRQSVRRLLAFFSRLPLCFAQLTLPAPTMQPVLCLCLLLDNFRDAYVLSIYTPFTYVEHCNL</sequence>